<evidence type="ECO:0000256" key="9">
    <source>
        <dbReference type="ARBA" id="ARBA00023002"/>
    </source>
</evidence>
<dbReference type="Ensembl" id="ENSMMOT00000024236.1">
    <property type="protein sequence ID" value="ENSMMOP00000023838.1"/>
    <property type="gene ID" value="ENSMMOG00000018142.1"/>
</dbReference>
<dbReference type="Gene3D" id="3.40.50.10860">
    <property type="entry name" value="Leucine Dehydrogenase, chain A, domain 1"/>
    <property type="match status" value="1"/>
</dbReference>
<dbReference type="InterPro" id="IPR000672">
    <property type="entry name" value="THF_DH/CycHdrlase"/>
</dbReference>
<evidence type="ECO:0000256" key="4">
    <source>
        <dbReference type="ARBA" id="ARBA00012859"/>
    </source>
</evidence>
<evidence type="ECO:0000256" key="6">
    <source>
        <dbReference type="ARBA" id="ARBA00022563"/>
    </source>
</evidence>
<dbReference type="Pfam" id="PF00763">
    <property type="entry name" value="THF_DHG_CYH"/>
    <property type="match status" value="1"/>
</dbReference>
<evidence type="ECO:0000313" key="15">
    <source>
        <dbReference type="Proteomes" id="UP000261620"/>
    </source>
</evidence>
<dbReference type="PANTHER" id="PTHR48099">
    <property type="entry name" value="C-1-TETRAHYDROFOLATE SYNTHASE, CYTOPLASMIC-RELATED"/>
    <property type="match status" value="1"/>
</dbReference>
<evidence type="ECO:0000259" key="12">
    <source>
        <dbReference type="Pfam" id="PF00763"/>
    </source>
</evidence>
<evidence type="ECO:0000256" key="1">
    <source>
        <dbReference type="ARBA" id="ARBA00004777"/>
    </source>
</evidence>
<evidence type="ECO:0000256" key="3">
    <source>
        <dbReference type="ARBA" id="ARBA00012776"/>
    </source>
</evidence>
<keyword evidence="9" id="KW-0560">Oxidoreductase</keyword>
<dbReference type="HAMAP" id="MF_01576">
    <property type="entry name" value="THF_DHG_CYH"/>
    <property type="match status" value="1"/>
</dbReference>
<dbReference type="EC" id="3.5.4.9" evidence="3"/>
<keyword evidence="7" id="KW-0378">Hydrolase</keyword>
<keyword evidence="6" id="KW-0554">One-carbon metabolism</keyword>
<evidence type="ECO:0000256" key="5">
    <source>
        <dbReference type="ARBA" id="ARBA00017592"/>
    </source>
</evidence>
<dbReference type="GO" id="GO:0035999">
    <property type="term" value="P:tetrahydrofolate interconversion"/>
    <property type="evidence" value="ECO:0007669"/>
    <property type="project" value="TreeGrafter"/>
</dbReference>
<dbReference type="InterPro" id="IPR036291">
    <property type="entry name" value="NAD(P)-bd_dom_sf"/>
</dbReference>
<evidence type="ECO:0000256" key="8">
    <source>
        <dbReference type="ARBA" id="ARBA00022857"/>
    </source>
</evidence>
<dbReference type="SUPFAM" id="SSF51735">
    <property type="entry name" value="NAD(P)-binding Rossmann-fold domains"/>
    <property type="match status" value="1"/>
</dbReference>
<dbReference type="InterPro" id="IPR020630">
    <property type="entry name" value="THF_DH/CycHdrlase_cat_dom"/>
</dbReference>
<proteinExistence type="inferred from homology"/>
<evidence type="ECO:0000256" key="10">
    <source>
        <dbReference type="ARBA" id="ARBA00023268"/>
    </source>
</evidence>
<evidence type="ECO:0000259" key="13">
    <source>
        <dbReference type="Pfam" id="PF02882"/>
    </source>
</evidence>
<reference evidence="14" key="1">
    <citation type="submission" date="2025-08" db="UniProtKB">
        <authorList>
            <consortium name="Ensembl"/>
        </authorList>
    </citation>
    <scope>IDENTIFICATION</scope>
</reference>
<dbReference type="GO" id="GO:0005829">
    <property type="term" value="C:cytosol"/>
    <property type="evidence" value="ECO:0007669"/>
    <property type="project" value="TreeGrafter"/>
</dbReference>
<dbReference type="InterPro" id="IPR046346">
    <property type="entry name" value="Aminoacid_DH-like_N_sf"/>
</dbReference>
<evidence type="ECO:0000313" key="14">
    <source>
        <dbReference type="Ensembl" id="ENSMMOP00000023838.1"/>
    </source>
</evidence>
<keyword evidence="10" id="KW-0511">Multifunctional enzyme</keyword>
<name>A0A3Q3WZA9_MOLML</name>
<dbReference type="GO" id="GO:0004488">
    <property type="term" value="F:methylenetetrahydrofolate dehydrogenase (NADP+) activity"/>
    <property type="evidence" value="ECO:0007669"/>
    <property type="project" value="UniProtKB-EC"/>
</dbReference>
<comment type="catalytic activity">
    <reaction evidence="11">
        <text>(6R)-5,10-methenyltetrahydrofolate + H2O = (6R)-10-formyltetrahydrofolate + H(+)</text>
        <dbReference type="Rhea" id="RHEA:23700"/>
        <dbReference type="ChEBI" id="CHEBI:15377"/>
        <dbReference type="ChEBI" id="CHEBI:15378"/>
        <dbReference type="ChEBI" id="CHEBI:57455"/>
        <dbReference type="ChEBI" id="CHEBI:195366"/>
        <dbReference type="EC" id="3.5.4.9"/>
    </reaction>
</comment>
<reference evidence="14" key="2">
    <citation type="submission" date="2025-09" db="UniProtKB">
        <authorList>
            <consortium name="Ensembl"/>
        </authorList>
    </citation>
    <scope>IDENTIFICATION</scope>
</reference>
<dbReference type="AlphaFoldDB" id="A0A3Q3WZA9"/>
<protein>
    <recommendedName>
        <fullName evidence="5">C-1-tetrahydrofolate synthase, cytoplasmic</fullName>
        <ecNumber evidence="4">1.5.1.5</ecNumber>
        <ecNumber evidence="3">3.5.4.9</ecNumber>
    </recommendedName>
</protein>
<dbReference type="Pfam" id="PF02882">
    <property type="entry name" value="THF_DHG_CYH_C"/>
    <property type="match status" value="1"/>
</dbReference>
<dbReference type="Gene3D" id="3.40.50.720">
    <property type="entry name" value="NAD(P)-binding Rossmann-like Domain"/>
    <property type="match status" value="1"/>
</dbReference>
<evidence type="ECO:0000256" key="2">
    <source>
        <dbReference type="ARBA" id="ARBA00011738"/>
    </source>
</evidence>
<dbReference type="PRINTS" id="PR00085">
    <property type="entry name" value="THFDHDRGNASE"/>
</dbReference>
<dbReference type="InterPro" id="IPR020867">
    <property type="entry name" value="THF_DH/CycHdrlase_CS"/>
</dbReference>
<feature type="domain" description="Tetrahydrofolate dehydrogenase/cyclohydrolase catalytic" evidence="12">
    <location>
        <begin position="18"/>
        <end position="122"/>
    </location>
</feature>
<keyword evidence="8" id="KW-0521">NADP</keyword>
<comment type="pathway">
    <text evidence="1">One-carbon metabolism; tetrahydrofolate interconversion.</text>
</comment>
<dbReference type="PANTHER" id="PTHR48099:SF1">
    <property type="entry name" value="C-1-TETRAHYDROFOLATE SYNTHASE, CYTOPLASMIC"/>
    <property type="match status" value="1"/>
</dbReference>
<dbReference type="PROSITE" id="PS00767">
    <property type="entry name" value="THF_DHG_CYH_2"/>
    <property type="match status" value="1"/>
</dbReference>
<dbReference type="InterPro" id="IPR020631">
    <property type="entry name" value="THF_DH/CycHdrlase_NAD-bd_dom"/>
</dbReference>
<feature type="domain" description="Tetrahydrofolate dehydrogenase/cyclohydrolase NAD(P)-binding" evidence="13">
    <location>
        <begin position="143"/>
        <end position="288"/>
    </location>
</feature>
<dbReference type="CDD" id="cd01080">
    <property type="entry name" value="NAD_bind_m-THF_DH_Cyclohyd"/>
    <property type="match status" value="1"/>
</dbReference>
<dbReference type="GO" id="GO:0004477">
    <property type="term" value="F:methenyltetrahydrofolate cyclohydrolase activity"/>
    <property type="evidence" value="ECO:0007669"/>
    <property type="project" value="UniProtKB-EC"/>
</dbReference>
<accession>A0A3Q3WZA9</accession>
<organism evidence="14 15">
    <name type="scientific">Mola mola</name>
    <name type="common">Ocean sunfish</name>
    <name type="synonym">Tetraodon mola</name>
    <dbReference type="NCBI Taxonomy" id="94237"/>
    <lineage>
        <taxon>Eukaryota</taxon>
        <taxon>Metazoa</taxon>
        <taxon>Chordata</taxon>
        <taxon>Craniata</taxon>
        <taxon>Vertebrata</taxon>
        <taxon>Euteleostomi</taxon>
        <taxon>Actinopterygii</taxon>
        <taxon>Neopterygii</taxon>
        <taxon>Teleostei</taxon>
        <taxon>Neoteleostei</taxon>
        <taxon>Acanthomorphata</taxon>
        <taxon>Eupercaria</taxon>
        <taxon>Tetraodontiformes</taxon>
        <taxon>Molidae</taxon>
        <taxon>Mola</taxon>
    </lineage>
</organism>
<evidence type="ECO:0000256" key="11">
    <source>
        <dbReference type="ARBA" id="ARBA00036357"/>
    </source>
</evidence>
<comment type="subunit">
    <text evidence="2">Homodimer.</text>
</comment>
<keyword evidence="15" id="KW-1185">Reference proteome</keyword>
<dbReference type="EC" id="1.5.1.5" evidence="4"/>
<evidence type="ECO:0000256" key="7">
    <source>
        <dbReference type="ARBA" id="ARBA00022801"/>
    </source>
</evidence>
<sequence length="303" mass="32515">SSSGQQRVLTGLCVCRMVRERLKMEAAAEVRITLRVQTLTSVKMATNADIFATLSIGRFSRLQIGIDAKHVRLPSSATQDEVSDNTDDGRVHGLIVQLPLDSTHPIDSERITNAVSPEKDVDGWVCINAGKLSRGDLNDCFIPCTPNGCMTLIRQTGVSVAGKHAVVIGRSKIVGAPMHDLLLWNHATVTTCHSKTPDLPEQVGRADVLVVGAGRAEMVRGEWLKEGAVVIDCGINHVADETKASGKRVVGDVHYASANQRAGFITPVPGGVGPMTVAMLMERRETSVKASKQPPENLQTVSK</sequence>
<dbReference type="OMA" id="SLGQANM"/>
<dbReference type="SUPFAM" id="SSF53223">
    <property type="entry name" value="Aminoacid dehydrogenase-like, N-terminal domain"/>
    <property type="match status" value="1"/>
</dbReference>
<dbReference type="FunFam" id="3.40.50.720:FF:000006">
    <property type="entry name" value="Bifunctional protein FolD"/>
    <property type="match status" value="1"/>
</dbReference>
<dbReference type="Proteomes" id="UP000261620">
    <property type="component" value="Unplaced"/>
</dbReference>